<gene>
    <name evidence="2" type="ORF">PINE0816_LOCUS4652</name>
</gene>
<name>A0A7S0GCD4_9STRA</name>
<evidence type="ECO:0000313" key="2">
    <source>
        <dbReference type="EMBL" id="CAD8408530.1"/>
    </source>
</evidence>
<accession>A0A7S0GCD4</accession>
<proteinExistence type="predicted"/>
<dbReference type="EMBL" id="HBEL01009720">
    <property type="protein sequence ID" value="CAD8408530.1"/>
    <property type="molecule type" value="Transcribed_RNA"/>
</dbReference>
<feature type="region of interest" description="Disordered" evidence="1">
    <location>
        <begin position="39"/>
        <end position="69"/>
    </location>
</feature>
<reference evidence="2" key="1">
    <citation type="submission" date="2021-01" db="EMBL/GenBank/DDBJ databases">
        <authorList>
            <person name="Corre E."/>
            <person name="Pelletier E."/>
            <person name="Niang G."/>
            <person name="Scheremetjew M."/>
            <person name="Finn R."/>
            <person name="Kale V."/>
            <person name="Holt S."/>
            <person name="Cochrane G."/>
            <person name="Meng A."/>
            <person name="Brown T."/>
            <person name="Cohen L."/>
        </authorList>
    </citation>
    <scope>NUCLEOTIDE SEQUENCE</scope>
    <source>
        <strain evidence="2">CCAP1064/1</strain>
    </source>
</reference>
<dbReference type="AlphaFoldDB" id="A0A7S0GCD4"/>
<feature type="compositionally biased region" description="Basic and acidic residues" evidence="1">
    <location>
        <begin position="48"/>
        <end position="65"/>
    </location>
</feature>
<evidence type="ECO:0000256" key="1">
    <source>
        <dbReference type="SAM" id="MobiDB-lite"/>
    </source>
</evidence>
<sequence>MRYFSREFIKGRENDEERIMRRIMIARRNNIRDHEMVKKARASKKQKVTKENSDKFLGKGSKNEIDQVSSDPLVVPGSIKKRKFPCSVPTNPYTAEMDEQAVQETRSYKAWTALENGQVFTYNHKYIKGKEGHDWLLKKNIWRRIKYRRKTKRMVCDMMKDAVTNAIEASHAPAANVMIVDKTPVETEVQKRKGYVTEI</sequence>
<protein>
    <submittedName>
        <fullName evidence="2">Uncharacterized protein</fullName>
    </submittedName>
</protein>
<organism evidence="2">
    <name type="scientific">Proboscia inermis</name>
    <dbReference type="NCBI Taxonomy" id="420281"/>
    <lineage>
        <taxon>Eukaryota</taxon>
        <taxon>Sar</taxon>
        <taxon>Stramenopiles</taxon>
        <taxon>Ochrophyta</taxon>
        <taxon>Bacillariophyta</taxon>
        <taxon>Coscinodiscophyceae</taxon>
        <taxon>Rhizosoleniophycidae</taxon>
        <taxon>Rhizosoleniales</taxon>
        <taxon>Rhizosoleniaceae</taxon>
        <taxon>Proboscia</taxon>
    </lineage>
</organism>